<keyword evidence="3 6" id="KW-0012">Acyltransferase</keyword>
<dbReference type="SMART" id="SM00563">
    <property type="entry name" value="PlsC"/>
    <property type="match status" value="1"/>
</dbReference>
<name>A0A7T5R151_9BACT</name>
<protein>
    <submittedName>
        <fullName evidence="6">1-acyl-sn-glycerol-3-phosphate acyltransferase</fullName>
    </submittedName>
</protein>
<dbReference type="Proteomes" id="UP000595362">
    <property type="component" value="Chromosome"/>
</dbReference>
<keyword evidence="4" id="KW-1133">Transmembrane helix</keyword>
<dbReference type="Pfam" id="PF01553">
    <property type="entry name" value="Acyltransferase"/>
    <property type="match status" value="1"/>
</dbReference>
<feature type="domain" description="Phospholipid/glycerol acyltransferase" evidence="5">
    <location>
        <begin position="82"/>
        <end position="198"/>
    </location>
</feature>
<evidence type="ECO:0000256" key="3">
    <source>
        <dbReference type="ARBA" id="ARBA00023315"/>
    </source>
</evidence>
<evidence type="ECO:0000256" key="2">
    <source>
        <dbReference type="ARBA" id="ARBA00022679"/>
    </source>
</evidence>
<comment type="pathway">
    <text evidence="1">Lipid metabolism.</text>
</comment>
<keyword evidence="4" id="KW-0812">Transmembrane</keyword>
<evidence type="ECO:0000256" key="4">
    <source>
        <dbReference type="SAM" id="Phobius"/>
    </source>
</evidence>
<dbReference type="PANTHER" id="PTHR10434:SF40">
    <property type="entry name" value="1-ACYL-SN-GLYCEROL-3-PHOSPHATE ACYLTRANSFERASE"/>
    <property type="match status" value="1"/>
</dbReference>
<dbReference type="AlphaFoldDB" id="A0A7T5R151"/>
<dbReference type="EMBL" id="CP066681">
    <property type="protein sequence ID" value="QQG35617.1"/>
    <property type="molecule type" value="Genomic_DNA"/>
</dbReference>
<dbReference type="SUPFAM" id="SSF69593">
    <property type="entry name" value="Glycerol-3-phosphate (1)-acyltransferase"/>
    <property type="match status" value="1"/>
</dbReference>
<evidence type="ECO:0000259" key="5">
    <source>
        <dbReference type="SMART" id="SM00563"/>
    </source>
</evidence>
<reference evidence="6 7" key="1">
    <citation type="submission" date="2020-07" db="EMBL/GenBank/DDBJ databases">
        <title>Huge and variable diversity of episymbiotic CPR bacteria and DPANN archaea in groundwater ecosystems.</title>
        <authorList>
            <person name="He C.Y."/>
            <person name="Keren R."/>
            <person name="Whittaker M."/>
            <person name="Farag I.F."/>
            <person name="Doudna J."/>
            <person name="Cate J.H.D."/>
            <person name="Banfield J.F."/>
        </authorList>
    </citation>
    <scope>NUCLEOTIDE SEQUENCE [LARGE SCALE GENOMIC DNA]</scope>
    <source>
        <strain evidence="6">NC_groundwater_70_Ag_B-0.1um_54_66</strain>
    </source>
</reference>
<dbReference type="PROSITE" id="PS51257">
    <property type="entry name" value="PROKAR_LIPOPROTEIN"/>
    <property type="match status" value="1"/>
</dbReference>
<proteinExistence type="predicted"/>
<dbReference type="InterPro" id="IPR002123">
    <property type="entry name" value="Plipid/glycerol_acylTrfase"/>
</dbReference>
<sequence>MAKKVRGSTIMIFLRSTLFNIFFYGLTALACILCLPALFLPRPKAMCVVKAFVHSVYALEKFFIGLDFEVRGKENLPPDGSFIVAAKHQSPYETMKLHILFRDPSVILKRELLKVPLWGRFLAKSDPIAINRGTRESAQQIIDGARRMQQQGRPIVIFPQGTRVYTWQTAEDKPYKSGAARMQEATGMTIVPLALNTGLFWPRRSWLKWPGKVVFEFLSPIPPGQAVGETMAQLEDRLETASKKLEQEAILANPLIPCKKRPPTS</sequence>
<dbReference type="GO" id="GO:0006654">
    <property type="term" value="P:phosphatidic acid biosynthetic process"/>
    <property type="evidence" value="ECO:0007669"/>
    <property type="project" value="TreeGrafter"/>
</dbReference>
<dbReference type="PANTHER" id="PTHR10434">
    <property type="entry name" value="1-ACYL-SN-GLYCEROL-3-PHOSPHATE ACYLTRANSFERASE"/>
    <property type="match status" value="1"/>
</dbReference>
<feature type="transmembrane region" description="Helical" evidence="4">
    <location>
        <begin position="21"/>
        <end position="40"/>
    </location>
</feature>
<evidence type="ECO:0000313" key="7">
    <source>
        <dbReference type="Proteomes" id="UP000595362"/>
    </source>
</evidence>
<keyword evidence="4" id="KW-0472">Membrane</keyword>
<evidence type="ECO:0000313" key="6">
    <source>
        <dbReference type="EMBL" id="QQG35617.1"/>
    </source>
</evidence>
<dbReference type="GO" id="GO:0003841">
    <property type="term" value="F:1-acylglycerol-3-phosphate O-acyltransferase activity"/>
    <property type="evidence" value="ECO:0007669"/>
    <property type="project" value="TreeGrafter"/>
</dbReference>
<evidence type="ECO:0000256" key="1">
    <source>
        <dbReference type="ARBA" id="ARBA00005189"/>
    </source>
</evidence>
<dbReference type="CDD" id="cd07989">
    <property type="entry name" value="LPLAT_AGPAT-like"/>
    <property type="match status" value="1"/>
</dbReference>
<accession>A0A7T5R151</accession>
<gene>
    <name evidence="6" type="ORF">HYS17_08815</name>
</gene>
<keyword evidence="2 6" id="KW-0808">Transferase</keyword>
<organism evidence="6 7">
    <name type="scientific">Micavibrio aeruginosavorus</name>
    <dbReference type="NCBI Taxonomy" id="349221"/>
    <lineage>
        <taxon>Bacteria</taxon>
        <taxon>Pseudomonadati</taxon>
        <taxon>Bdellovibrionota</taxon>
        <taxon>Bdellovibrionia</taxon>
        <taxon>Bdellovibrionales</taxon>
        <taxon>Pseudobdellovibrionaceae</taxon>
        <taxon>Micavibrio</taxon>
    </lineage>
</organism>